<keyword evidence="2" id="KW-1133">Transmembrane helix</keyword>
<feature type="transmembrane region" description="Helical" evidence="2">
    <location>
        <begin position="454"/>
        <end position="478"/>
    </location>
</feature>
<dbReference type="KEGG" id="bdw:94337035"/>
<proteinExistence type="predicted"/>
<feature type="transmembrane region" description="Helical" evidence="2">
    <location>
        <begin position="405"/>
        <end position="426"/>
    </location>
</feature>
<feature type="transmembrane region" description="Helical" evidence="2">
    <location>
        <begin position="304"/>
        <end position="321"/>
    </location>
</feature>
<feature type="region of interest" description="Disordered" evidence="1">
    <location>
        <begin position="140"/>
        <end position="164"/>
    </location>
</feature>
<feature type="transmembrane region" description="Helical" evidence="2">
    <location>
        <begin position="375"/>
        <end position="393"/>
    </location>
</feature>
<feature type="compositionally biased region" description="Low complexity" evidence="1">
    <location>
        <begin position="142"/>
        <end position="162"/>
    </location>
</feature>
<keyword evidence="5" id="KW-1185">Reference proteome</keyword>
<name>A0AAD9PKP0_9APIC</name>
<evidence type="ECO:0000256" key="3">
    <source>
        <dbReference type="SAM" id="SignalP"/>
    </source>
</evidence>
<keyword evidence="2" id="KW-0472">Membrane</keyword>
<feature type="signal peptide" evidence="3">
    <location>
        <begin position="1"/>
        <end position="19"/>
    </location>
</feature>
<keyword evidence="3" id="KW-0732">Signal</keyword>
<organism evidence="4 5">
    <name type="scientific">Babesia duncani</name>
    <dbReference type="NCBI Taxonomy" id="323732"/>
    <lineage>
        <taxon>Eukaryota</taxon>
        <taxon>Sar</taxon>
        <taxon>Alveolata</taxon>
        <taxon>Apicomplexa</taxon>
        <taxon>Aconoidasida</taxon>
        <taxon>Piroplasmida</taxon>
        <taxon>Babesiidae</taxon>
        <taxon>Babesia</taxon>
    </lineage>
</organism>
<dbReference type="AlphaFoldDB" id="A0AAD9PKP0"/>
<dbReference type="EMBL" id="JALLKP010000003">
    <property type="protein sequence ID" value="KAK2196138.1"/>
    <property type="molecule type" value="Genomic_DNA"/>
</dbReference>
<evidence type="ECO:0000256" key="2">
    <source>
        <dbReference type="SAM" id="Phobius"/>
    </source>
</evidence>
<dbReference type="GeneID" id="94337035"/>
<protein>
    <recommendedName>
        <fullName evidence="6">Intimal thickness related receptor IRP domain-containing protein</fullName>
    </recommendedName>
</protein>
<feature type="transmembrane region" description="Helical" evidence="2">
    <location>
        <begin position="498"/>
        <end position="520"/>
    </location>
</feature>
<feature type="chain" id="PRO_5042122005" description="Intimal thickness related receptor IRP domain-containing protein" evidence="3">
    <location>
        <begin position="20"/>
        <end position="523"/>
    </location>
</feature>
<dbReference type="RefSeq" id="XP_067802980.1">
    <property type="nucleotide sequence ID" value="XM_067947758.1"/>
</dbReference>
<evidence type="ECO:0000313" key="4">
    <source>
        <dbReference type="EMBL" id="KAK2196138.1"/>
    </source>
</evidence>
<feature type="transmembrane region" description="Helical" evidence="2">
    <location>
        <begin position="277"/>
        <end position="295"/>
    </location>
</feature>
<evidence type="ECO:0000256" key="1">
    <source>
        <dbReference type="SAM" id="MobiDB-lite"/>
    </source>
</evidence>
<reference evidence="4" key="1">
    <citation type="journal article" date="2023" name="Nat. Microbiol.">
        <title>Babesia duncani multi-omics identifies virulence factors and drug targets.</title>
        <authorList>
            <person name="Singh P."/>
            <person name="Lonardi S."/>
            <person name="Liang Q."/>
            <person name="Vydyam P."/>
            <person name="Khabirova E."/>
            <person name="Fang T."/>
            <person name="Gihaz S."/>
            <person name="Thekkiniath J."/>
            <person name="Munshi M."/>
            <person name="Abel S."/>
            <person name="Ciampossin L."/>
            <person name="Batugedara G."/>
            <person name="Gupta M."/>
            <person name="Lu X.M."/>
            <person name="Lenz T."/>
            <person name="Chakravarty S."/>
            <person name="Cornillot E."/>
            <person name="Hu Y."/>
            <person name="Ma W."/>
            <person name="Gonzalez L.M."/>
            <person name="Sanchez S."/>
            <person name="Estrada K."/>
            <person name="Sanchez-Flores A."/>
            <person name="Montero E."/>
            <person name="Harb O.S."/>
            <person name="Le Roch K.G."/>
            <person name="Mamoun C.B."/>
        </authorList>
    </citation>
    <scope>NUCLEOTIDE SEQUENCE</scope>
    <source>
        <strain evidence="4">WA1</strain>
    </source>
</reference>
<sequence>MTLGILVVLLTSACATVQGLRCDLSRAEMRHGQFKGFLCEIPVLAVNSEQIPLPNYLFSLDKGGVIEGKIAIRSVGPIDPDLITSDSNEALPNISAFFHSQRLESLHRKFGMLIKNRTIGKTYNDHFCWKHLFRAIFSDQGSPQSSDPTVTPTSDSSTFPSTLQDGEEVDNVYLVLASQAQFDLYLNVNPDYDHQPAKNALGYVNYTQVISSKRIPLRIVGHEYEFRFETPQTDRFVLFILNSDMRQLRFSGHVDFINPNGVELPVEWFYHHSVLKFWSIAFATSAIAIVVYLYLEHKRNIKVTNYLLAFNLLFITLYLIFDRKLLESIIETRSYSPKMWALAHVFKRVHEIYNLGVFVLLALGYKMLRPHLSMLEYQLIGSVCGITLLMGFVEVLMNGNDVSRYLIHTLAFLSILVAINFNTVVIHSQIADESLSPQSGIAYSNLKAYKRFRIMFFFFIFKPVIFSFIRLLCLQSSFDQILIWDEHLALFLDLTFDYFLHVGNFITFLPYSKWGLFAYIHNE</sequence>
<accession>A0AAD9PKP0</accession>
<dbReference type="Proteomes" id="UP001214638">
    <property type="component" value="Unassembled WGS sequence"/>
</dbReference>
<comment type="caution">
    <text evidence="4">The sequence shown here is derived from an EMBL/GenBank/DDBJ whole genome shotgun (WGS) entry which is preliminary data.</text>
</comment>
<evidence type="ECO:0000313" key="5">
    <source>
        <dbReference type="Proteomes" id="UP001214638"/>
    </source>
</evidence>
<evidence type="ECO:0008006" key="6">
    <source>
        <dbReference type="Google" id="ProtNLM"/>
    </source>
</evidence>
<gene>
    <name evidence="4" type="ORF">BdWA1_002738</name>
</gene>
<keyword evidence="2" id="KW-0812">Transmembrane</keyword>